<sequence>MQITKSYDTNIDINVAKSVVSQWSRPYENGDIQSQVPTSHARYSKFTGSWNVSRPIKHWRKQLNPIGIQGPSKNSYLGLEKPASNVVITQSVPDCKHNIMYLYTDDNTTGTANATADKDGENQSICDSCYINVKPTRGLNTKFINPIQLSLQPNNSYSFNTKQYLQMRNKSYLQNLSGSNKSNIQYVAIDDGCCIQPIPYSEGKEGTQVKRSLYRSDNDLCSTKDIIVKPNNRQYFQQGSVSSSSRLLRLKYNTLKSTAKSLNTVYGSSASKAGQYSENGNGPYFIKSKINVCNPSLYRNSHHTFHCN</sequence>
<proteinExistence type="predicted"/>
<dbReference type="EMBL" id="MN740709">
    <property type="protein sequence ID" value="QHU09345.1"/>
    <property type="molecule type" value="Genomic_DNA"/>
</dbReference>
<organism evidence="1">
    <name type="scientific">viral metagenome</name>
    <dbReference type="NCBI Taxonomy" id="1070528"/>
    <lineage>
        <taxon>unclassified sequences</taxon>
        <taxon>metagenomes</taxon>
        <taxon>organismal metagenomes</taxon>
    </lineage>
</organism>
<protein>
    <submittedName>
        <fullName evidence="1">Uncharacterized protein</fullName>
    </submittedName>
</protein>
<accession>A0A6C0JUB4</accession>
<dbReference type="AlphaFoldDB" id="A0A6C0JUB4"/>
<name>A0A6C0JUB4_9ZZZZ</name>
<reference evidence="1" key="1">
    <citation type="journal article" date="2020" name="Nature">
        <title>Giant virus diversity and host interactions through global metagenomics.</title>
        <authorList>
            <person name="Schulz F."/>
            <person name="Roux S."/>
            <person name="Paez-Espino D."/>
            <person name="Jungbluth S."/>
            <person name="Walsh D.A."/>
            <person name="Denef V.J."/>
            <person name="McMahon K.D."/>
            <person name="Konstantinidis K.T."/>
            <person name="Eloe-Fadrosh E.A."/>
            <person name="Kyrpides N.C."/>
            <person name="Woyke T."/>
        </authorList>
    </citation>
    <scope>NUCLEOTIDE SEQUENCE</scope>
    <source>
        <strain evidence="1">GVMAG-S-1074260-58</strain>
    </source>
</reference>
<evidence type="ECO:0000313" key="1">
    <source>
        <dbReference type="EMBL" id="QHU09345.1"/>
    </source>
</evidence>